<name>A0A7S4V1R1_9DINO</name>
<gene>
    <name evidence="2" type="ORF">AMON00008_LOCUS21089</name>
</gene>
<protein>
    <recommendedName>
        <fullName evidence="3">Apple domain-containing protein</fullName>
    </recommendedName>
</protein>
<proteinExistence type="predicted"/>
<sequence>MKHLADEGGCQRAITTGGCKLDSAPKTAGSALLQFHSSVVAGRSPLSPFQPVDAGADRVCRGSDSRDNSRSYYNFVSPSTLEACKAACEETPGCVGIEFGGSSCEVWTRSAGIGSTAAYRGRVCLRYVGDDLRTTTLPSSQTSTTSVNTGGSFEPVDGGVGRVCRGTSSSDNRASYYAVVMTDSIEACKELCTSTAACVGVEFSKFQRCEVWTRREGIGATAALSGYTCLRYSRSGGMTAPTATAPTTTKLTTTAATRTTTTSTTAATTSTSATTTTPMASSAPTTTTTSTSVVSSLPASTTAARTPDGYPVDAFGVKQLFPSDGSGRAWTAEWKTPRVGYGRTTPDGSTGASFRGGSSNRFVIGGGELVMDSSRNSNTPRYYIHRDHENVEFTAYFRLAQADYYGGTSKSKGPTLVIRSNHHLYKSQPCEARGYYMRFSVGNRNLYFLKEKYHGKGTKYTTLQPKGPALASFPWSRWVGLKFVARTLPSGDVRLQAFMDLSGGVGGGDWRLQLEHVDSASDSENMYGCPHASVFRTGAVAFIRADSMHPDKWKSASMREVAADSSSYPEPWQRG</sequence>
<feature type="region of interest" description="Disordered" evidence="1">
    <location>
        <begin position="254"/>
        <end position="293"/>
    </location>
</feature>
<evidence type="ECO:0008006" key="3">
    <source>
        <dbReference type="Google" id="ProtNLM"/>
    </source>
</evidence>
<dbReference type="EMBL" id="HBNR01030901">
    <property type="protein sequence ID" value="CAE4584884.1"/>
    <property type="molecule type" value="Transcribed_RNA"/>
</dbReference>
<reference evidence="2" key="1">
    <citation type="submission" date="2021-01" db="EMBL/GenBank/DDBJ databases">
        <authorList>
            <person name="Corre E."/>
            <person name="Pelletier E."/>
            <person name="Niang G."/>
            <person name="Scheremetjew M."/>
            <person name="Finn R."/>
            <person name="Kale V."/>
            <person name="Holt S."/>
            <person name="Cochrane G."/>
            <person name="Meng A."/>
            <person name="Brown T."/>
            <person name="Cohen L."/>
        </authorList>
    </citation>
    <scope>NUCLEOTIDE SEQUENCE</scope>
    <source>
        <strain evidence="2">CCMP3105</strain>
    </source>
</reference>
<evidence type="ECO:0000313" key="2">
    <source>
        <dbReference type="EMBL" id="CAE4584884.1"/>
    </source>
</evidence>
<accession>A0A7S4V1R1</accession>
<dbReference type="AlphaFoldDB" id="A0A7S4V1R1"/>
<organism evidence="2">
    <name type="scientific">Alexandrium monilatum</name>
    <dbReference type="NCBI Taxonomy" id="311494"/>
    <lineage>
        <taxon>Eukaryota</taxon>
        <taxon>Sar</taxon>
        <taxon>Alveolata</taxon>
        <taxon>Dinophyceae</taxon>
        <taxon>Gonyaulacales</taxon>
        <taxon>Pyrocystaceae</taxon>
        <taxon>Alexandrium</taxon>
    </lineage>
</organism>
<evidence type="ECO:0000256" key="1">
    <source>
        <dbReference type="SAM" id="MobiDB-lite"/>
    </source>
</evidence>